<organism evidence="2 3">
    <name type="scientific">Sulfitobacter brevis</name>
    <dbReference type="NCBI Taxonomy" id="74348"/>
    <lineage>
        <taxon>Bacteria</taxon>
        <taxon>Pseudomonadati</taxon>
        <taxon>Pseudomonadota</taxon>
        <taxon>Alphaproteobacteria</taxon>
        <taxon>Rhodobacterales</taxon>
        <taxon>Roseobacteraceae</taxon>
        <taxon>Sulfitobacter</taxon>
    </lineage>
</organism>
<dbReference type="EMBL" id="FOMW01000004">
    <property type="protein sequence ID" value="SFE05593.1"/>
    <property type="molecule type" value="Genomic_DNA"/>
</dbReference>
<feature type="region of interest" description="Disordered" evidence="1">
    <location>
        <begin position="61"/>
        <end position="80"/>
    </location>
</feature>
<evidence type="ECO:0008006" key="4">
    <source>
        <dbReference type="Google" id="ProtNLM"/>
    </source>
</evidence>
<dbReference type="STRING" id="74348.SAMN04488523_104343"/>
<sequence length="80" mass="8601">METTNIVDFARRDGITDALTDLLRTGAQQLIATAVEAELAGYLAQFSDLRTEAGHAAVVRNGHHPTRPFQTGIGPVSVRI</sequence>
<accession>A0A1I1XIK9</accession>
<evidence type="ECO:0000313" key="3">
    <source>
        <dbReference type="Proteomes" id="UP000198977"/>
    </source>
</evidence>
<proteinExistence type="predicted"/>
<dbReference type="Proteomes" id="UP000198977">
    <property type="component" value="Unassembled WGS sequence"/>
</dbReference>
<evidence type="ECO:0000313" key="2">
    <source>
        <dbReference type="EMBL" id="SFE05593.1"/>
    </source>
</evidence>
<evidence type="ECO:0000256" key="1">
    <source>
        <dbReference type="SAM" id="MobiDB-lite"/>
    </source>
</evidence>
<feature type="non-terminal residue" evidence="2">
    <location>
        <position position="80"/>
    </location>
</feature>
<reference evidence="3" key="1">
    <citation type="submission" date="2016-10" db="EMBL/GenBank/DDBJ databases">
        <authorList>
            <person name="Varghese N."/>
            <person name="Submissions S."/>
        </authorList>
    </citation>
    <scope>NUCLEOTIDE SEQUENCE [LARGE SCALE GENOMIC DNA]</scope>
    <source>
        <strain evidence="3">DSM 11443</strain>
    </source>
</reference>
<dbReference type="AlphaFoldDB" id="A0A1I1XIK9"/>
<keyword evidence="3" id="KW-1185">Reference proteome</keyword>
<name>A0A1I1XIK9_9RHOB</name>
<protein>
    <recommendedName>
        <fullName evidence="4">Transposase, Mutator family</fullName>
    </recommendedName>
</protein>
<gene>
    <name evidence="2" type="ORF">SAMN04488523_104343</name>
</gene>